<evidence type="ECO:0000259" key="11">
    <source>
        <dbReference type="Pfam" id="PF17405"/>
    </source>
</evidence>
<dbReference type="Pfam" id="PF03813">
    <property type="entry name" value="Nrap"/>
    <property type="match status" value="1"/>
</dbReference>
<feature type="domain" description="Nrap protein" evidence="9">
    <location>
        <begin position="218"/>
        <end position="297"/>
    </location>
</feature>
<evidence type="ECO:0000256" key="5">
    <source>
        <dbReference type="ARBA" id="ARBA00023242"/>
    </source>
</evidence>
<comment type="function">
    <text evidence="6">Part of the small subunit (SSU) processome, first precursor of the small eukaryotic ribosomal subunit. During the assembly of the SSU processome in the nucleolus, many ribosome biogenesis factors, an RNA chaperone and ribosomal proteins associate with the nascent pre-rRNA and work in concert to generate RNA folding, modifications, rearrangements and cleavage as well as targeted degradation of pre-ribosomal RNA by the RNA exosome.</text>
</comment>
<proteinExistence type="inferred from homology"/>
<evidence type="ECO:0000259" key="9">
    <source>
        <dbReference type="Pfam" id="PF17403"/>
    </source>
</evidence>
<evidence type="ECO:0000259" key="8">
    <source>
        <dbReference type="Pfam" id="PF03813"/>
    </source>
</evidence>
<evidence type="ECO:0000259" key="10">
    <source>
        <dbReference type="Pfam" id="PF17404"/>
    </source>
</evidence>
<feature type="domain" description="Nrap protein" evidence="13">
    <location>
        <begin position="861"/>
        <end position="1005"/>
    </location>
</feature>
<accession>A0AAD9K6G7</accession>
<evidence type="ECO:0000256" key="1">
    <source>
        <dbReference type="ARBA" id="ARBA00004604"/>
    </source>
</evidence>
<comment type="caution">
    <text evidence="14">The sequence shown here is derived from an EMBL/GenBank/DDBJ whole genome shotgun (WGS) entry which is preliminary data.</text>
</comment>
<gene>
    <name evidence="14" type="ORF">NP493_1357g00033</name>
</gene>
<feature type="domain" description="Nrap protein" evidence="8">
    <location>
        <begin position="3"/>
        <end position="102"/>
    </location>
</feature>
<dbReference type="GO" id="GO:0032545">
    <property type="term" value="C:CURI complex"/>
    <property type="evidence" value="ECO:0007669"/>
    <property type="project" value="TreeGrafter"/>
</dbReference>
<dbReference type="Pfam" id="PF17405">
    <property type="entry name" value="Nrap_D4"/>
    <property type="match status" value="1"/>
</dbReference>
<keyword evidence="15" id="KW-1185">Reference proteome</keyword>
<sequence length="1015" mass="114183">MVCLQAKDHLNQRYLRKRAVYLATVAAHLRKNTLVERLSFAYHHGDHMKPVLMVTPAGPLGKHFTVRLHACPEDGAFKLNRFHISKSNVRQQWFDPAMTTDSGEELLTMLRESVMACRFSKSGSTRGLWMCQLCPLYVRVLSQGRGAFSGFVMTKYVAYLLKKRKLNRMMSSYQVMRNTLMQLVHRQVGQFTVDISVSSQTTSQFTVDISVSSQTRSEHWNKEGITLAPSTTVDPHAPSLAEFNAAFSVVFVDPTGYVNLVSDMNSGLFEQVTQEARISVEFLETPGLDGFHVLFMKSVPFDLKFDQLFCVAPVSILEKVVERCDLQDGLRDHSGDVVSVCLPTLLNLIHKAVGKRISLLSVATAAHKSWSLDETPPASSAMSKLTFGLLLDSDHSNSVLEKGPVANCPEAAEFRAFWGEKSELRRFQDGSICEAVVWPAKNMADRRLVTCDIIKHVLASETPETMSLWRLTLLPVLSESCVLIGGQLNDLLRLPQPIRDKRVVEYGTGEEQHHDVIHSYDSLCRDVRRLRDLPLSINSMQGISPVFRFAETFPPMPAPASSPTLVDGNMLIPVPEKPCPPWTPVMEVWCILEGSGKWPEDKDAVQRIKAAFHIKLGQLLSNQLKLTNCVYPDHVDVLKDNYVFRLRVGYLHEIALLKTVRSPTGMTQLVSTQEAQRLERDLVSLPKLTTALHGLQQQHGSFSSTVRLAKRWLSSHLLLDGYFTEESVELLVASIFVSPAPFTCPCSPLVGFIRFLDLLATFDWNTKPLIINMNSELSKEDYTDIETCFLKDRSSLPLVVLSTPYDKTGSMWTQHHPTAPILRRVVLLARESIAVLRSQLDSVQALDVSAIDFKQIFRPPLDVFDVIIHLEPRQLCRRYHAVDLCPGVPVPSHQGGAKGRRELPVVNYDPVQCYLHELRTFHMSMEIFESPRHVSTKNRLPVLPLFFHDTFGGNFVGVLWKPSSFQPQPFKVSHVNCSMPTEGSTGDKMTLVPNVPAIIEEFHILRERTCKICPN</sequence>
<dbReference type="GO" id="GO:0034456">
    <property type="term" value="C:UTP-C complex"/>
    <property type="evidence" value="ECO:0007669"/>
    <property type="project" value="TreeGrafter"/>
</dbReference>
<evidence type="ECO:0000256" key="7">
    <source>
        <dbReference type="RuleBase" id="RU364032"/>
    </source>
</evidence>
<keyword evidence="5 7" id="KW-0539">Nucleus</keyword>
<dbReference type="InterPro" id="IPR035370">
    <property type="entry name" value="Nrap_D5"/>
</dbReference>
<evidence type="ECO:0000256" key="6">
    <source>
        <dbReference type="ARBA" id="ARBA00035000"/>
    </source>
</evidence>
<dbReference type="Gene3D" id="1.10.1410.10">
    <property type="match status" value="1"/>
</dbReference>
<dbReference type="Gene3D" id="3.30.70.3030">
    <property type="match status" value="1"/>
</dbReference>
<feature type="domain" description="Nrap protein" evidence="12">
    <location>
        <begin position="700"/>
        <end position="859"/>
    </location>
</feature>
<dbReference type="EMBL" id="JAODUO010001355">
    <property type="protein sequence ID" value="KAK2165674.1"/>
    <property type="molecule type" value="Genomic_DNA"/>
</dbReference>
<evidence type="ECO:0000256" key="2">
    <source>
        <dbReference type="ARBA" id="ARBA00006674"/>
    </source>
</evidence>
<dbReference type="Pfam" id="PF17407">
    <property type="entry name" value="Nrap_D6"/>
    <property type="match status" value="1"/>
</dbReference>
<evidence type="ECO:0000259" key="13">
    <source>
        <dbReference type="Pfam" id="PF17407"/>
    </source>
</evidence>
<dbReference type="Pfam" id="PF17404">
    <property type="entry name" value="Nrap_D3"/>
    <property type="match status" value="1"/>
</dbReference>
<comment type="similarity">
    <text evidence="2 7">Belongs to the NRAP family.</text>
</comment>
<dbReference type="GO" id="GO:0006364">
    <property type="term" value="P:rRNA processing"/>
    <property type="evidence" value="ECO:0007669"/>
    <property type="project" value="TreeGrafter"/>
</dbReference>
<evidence type="ECO:0000256" key="3">
    <source>
        <dbReference type="ARBA" id="ARBA00016437"/>
    </source>
</evidence>
<evidence type="ECO:0000313" key="15">
    <source>
        <dbReference type="Proteomes" id="UP001209878"/>
    </source>
</evidence>
<keyword evidence="4 7" id="KW-0694">RNA-binding</keyword>
<feature type="domain" description="Nrap protein" evidence="11">
    <location>
        <begin position="501"/>
        <end position="697"/>
    </location>
</feature>
<dbReference type="PANTHER" id="PTHR17972:SF0">
    <property type="entry name" value="NUCLEOLAR PROTEIN 6"/>
    <property type="match status" value="1"/>
</dbReference>
<feature type="domain" description="Nrap protein" evidence="10">
    <location>
        <begin position="303"/>
        <end position="460"/>
    </location>
</feature>
<comment type="subcellular location">
    <subcellularLocation>
        <location evidence="1 7">Nucleus</location>
        <location evidence="1 7">Nucleolus</location>
    </subcellularLocation>
</comment>
<dbReference type="InterPro" id="IPR035368">
    <property type="entry name" value="Nrap_D3"/>
</dbReference>
<dbReference type="Pfam" id="PF17403">
    <property type="entry name" value="Nrap_D2"/>
    <property type="match status" value="1"/>
</dbReference>
<dbReference type="AlphaFoldDB" id="A0AAD9K6G7"/>
<evidence type="ECO:0000313" key="14">
    <source>
        <dbReference type="EMBL" id="KAK2165674.1"/>
    </source>
</evidence>
<dbReference type="InterPro" id="IPR035367">
    <property type="entry name" value="Nrap_D2"/>
</dbReference>
<dbReference type="GO" id="GO:0003723">
    <property type="term" value="F:RNA binding"/>
    <property type="evidence" value="ECO:0007669"/>
    <property type="project" value="UniProtKB-KW"/>
</dbReference>
<dbReference type="Pfam" id="PF17406">
    <property type="entry name" value="Nrap_D5"/>
    <property type="match status" value="1"/>
</dbReference>
<protein>
    <recommendedName>
        <fullName evidence="3 7">Nucleolar protein 6</fullName>
    </recommendedName>
</protein>
<dbReference type="InterPro" id="IPR035369">
    <property type="entry name" value="Nrap_D4"/>
</dbReference>
<dbReference type="PANTHER" id="PTHR17972">
    <property type="entry name" value="NUCLEOLAR RNA-ASSOCIATED PROTEIN"/>
    <property type="match status" value="1"/>
</dbReference>
<dbReference type="InterPro" id="IPR035371">
    <property type="entry name" value="Nrap_D6"/>
</dbReference>
<evidence type="ECO:0000256" key="4">
    <source>
        <dbReference type="ARBA" id="ARBA00022884"/>
    </source>
</evidence>
<organism evidence="14 15">
    <name type="scientific">Ridgeia piscesae</name>
    <name type="common">Tubeworm</name>
    <dbReference type="NCBI Taxonomy" id="27915"/>
    <lineage>
        <taxon>Eukaryota</taxon>
        <taxon>Metazoa</taxon>
        <taxon>Spiralia</taxon>
        <taxon>Lophotrochozoa</taxon>
        <taxon>Annelida</taxon>
        <taxon>Polychaeta</taxon>
        <taxon>Sedentaria</taxon>
        <taxon>Canalipalpata</taxon>
        <taxon>Sabellida</taxon>
        <taxon>Siboglinidae</taxon>
        <taxon>Ridgeia</taxon>
    </lineage>
</organism>
<dbReference type="InterPro" id="IPR005554">
    <property type="entry name" value="NOL6/Upt22"/>
</dbReference>
<dbReference type="GO" id="GO:0006409">
    <property type="term" value="P:tRNA export from nucleus"/>
    <property type="evidence" value="ECO:0007669"/>
    <property type="project" value="TreeGrafter"/>
</dbReference>
<reference evidence="14" key="1">
    <citation type="journal article" date="2023" name="Mol. Biol. Evol.">
        <title>Third-Generation Sequencing Reveals the Adaptive Role of the Epigenome in Three Deep-Sea Polychaetes.</title>
        <authorList>
            <person name="Perez M."/>
            <person name="Aroh O."/>
            <person name="Sun Y."/>
            <person name="Lan Y."/>
            <person name="Juniper S.K."/>
            <person name="Young C.R."/>
            <person name="Angers B."/>
            <person name="Qian P.Y."/>
        </authorList>
    </citation>
    <scope>NUCLEOTIDE SEQUENCE</scope>
    <source>
        <strain evidence="14">R07B-5</strain>
    </source>
</reference>
<name>A0AAD9K6G7_RIDPI</name>
<evidence type="ECO:0000259" key="12">
    <source>
        <dbReference type="Pfam" id="PF17406"/>
    </source>
</evidence>
<dbReference type="Proteomes" id="UP001209878">
    <property type="component" value="Unassembled WGS sequence"/>
</dbReference>
<dbReference type="GO" id="GO:0032040">
    <property type="term" value="C:small-subunit processome"/>
    <property type="evidence" value="ECO:0007669"/>
    <property type="project" value="TreeGrafter"/>
</dbReference>
<dbReference type="InterPro" id="IPR035082">
    <property type="entry name" value="Nrap_D1"/>
</dbReference>